<organism evidence="6 7">
    <name type="scientific">Rotaria sordida</name>
    <dbReference type="NCBI Taxonomy" id="392033"/>
    <lineage>
        <taxon>Eukaryota</taxon>
        <taxon>Metazoa</taxon>
        <taxon>Spiralia</taxon>
        <taxon>Gnathifera</taxon>
        <taxon>Rotifera</taxon>
        <taxon>Eurotatoria</taxon>
        <taxon>Bdelloidea</taxon>
        <taxon>Philodinida</taxon>
        <taxon>Philodinidae</taxon>
        <taxon>Rotaria</taxon>
    </lineage>
</organism>
<keyword evidence="3 4" id="KW-0539">Nucleus</keyword>
<keyword evidence="4" id="KW-0235">DNA replication</keyword>
<keyword evidence="2 4" id="KW-0238">DNA-binding</keyword>
<dbReference type="InterPro" id="IPR050311">
    <property type="entry name" value="ORC1/CDC6"/>
</dbReference>
<comment type="similarity">
    <text evidence="4">Belongs to the ORC1 family.</text>
</comment>
<proteinExistence type="inferred from homology"/>
<feature type="region of interest" description="Disordered" evidence="5">
    <location>
        <begin position="22"/>
        <end position="134"/>
    </location>
</feature>
<dbReference type="GO" id="GO:0033314">
    <property type="term" value="P:mitotic DNA replication checkpoint signaling"/>
    <property type="evidence" value="ECO:0007669"/>
    <property type="project" value="TreeGrafter"/>
</dbReference>
<reference evidence="6" key="1">
    <citation type="submission" date="2021-02" db="EMBL/GenBank/DDBJ databases">
        <authorList>
            <person name="Nowell W R."/>
        </authorList>
    </citation>
    <scope>NUCLEOTIDE SEQUENCE</scope>
</reference>
<dbReference type="GO" id="GO:0006270">
    <property type="term" value="P:DNA replication initiation"/>
    <property type="evidence" value="ECO:0007669"/>
    <property type="project" value="TreeGrafter"/>
</dbReference>
<evidence type="ECO:0000256" key="3">
    <source>
        <dbReference type="ARBA" id="ARBA00023242"/>
    </source>
</evidence>
<dbReference type="PANTHER" id="PTHR10763:SF23">
    <property type="entry name" value="ORIGIN RECOGNITION COMPLEX SUBUNIT 1"/>
    <property type="match status" value="1"/>
</dbReference>
<dbReference type="GO" id="GO:0005664">
    <property type="term" value="C:nuclear origin of replication recognition complex"/>
    <property type="evidence" value="ECO:0007669"/>
    <property type="project" value="TreeGrafter"/>
</dbReference>
<dbReference type="Gene3D" id="3.40.50.300">
    <property type="entry name" value="P-loop containing nucleotide triphosphate hydrolases"/>
    <property type="match status" value="1"/>
</dbReference>
<evidence type="ECO:0000256" key="4">
    <source>
        <dbReference type="RuleBase" id="RU365058"/>
    </source>
</evidence>
<evidence type="ECO:0000256" key="2">
    <source>
        <dbReference type="ARBA" id="ARBA00023125"/>
    </source>
</evidence>
<sequence>MTSNQSNNVRIILTPIKIVRDSATGQWSTPKSKNDSIQKVKYNLRVRTPSTPVVSLSSPISKKDINHTPRPLTRASRQISFEKDKDEYEQEQSSSSDEEDDDEDDDDDDDESLSSDDEKIISNNRKPNLINKGTPATKKIRTTFLPRINTMTLSDLQNDDDGITSIDISNDVFVQARQRLLPTNLPEAPPCREQESSSIAAFITNKLDAQAGGALYVSGVPGVGKTAIVNKVVRELMLLSSDSDLPKFKYIFLNGMKLNKPEKIYNQLLQAIDDNEINRKPSKLDF</sequence>
<accession>A0A814WTQ1</accession>
<keyword evidence="4" id="KW-0067">ATP-binding</keyword>
<dbReference type="AlphaFoldDB" id="A0A814WTQ1"/>
<feature type="compositionally biased region" description="Low complexity" evidence="5">
    <location>
        <begin position="46"/>
        <end position="60"/>
    </location>
</feature>
<comment type="subunit">
    <text evidence="4">ORC is composed of six subunits.</text>
</comment>
<comment type="function">
    <text evidence="4">Component of the origin recognition complex (ORC) that binds origins of replication. DNA-binding is ATP-dependent, however specific DNA sequences that define origins of replication have not been identified so far. ORC is required to assemble the pre-replication complex necessary to initiate DNA replication.</text>
</comment>
<dbReference type="SUPFAM" id="SSF52540">
    <property type="entry name" value="P-loop containing nucleoside triphosphate hydrolases"/>
    <property type="match status" value="1"/>
</dbReference>
<evidence type="ECO:0000256" key="1">
    <source>
        <dbReference type="ARBA" id="ARBA00004123"/>
    </source>
</evidence>
<dbReference type="GO" id="GO:0005524">
    <property type="term" value="F:ATP binding"/>
    <property type="evidence" value="ECO:0007669"/>
    <property type="project" value="UniProtKB-KW"/>
</dbReference>
<dbReference type="Proteomes" id="UP000663889">
    <property type="component" value="Unassembled WGS sequence"/>
</dbReference>
<evidence type="ECO:0000313" key="7">
    <source>
        <dbReference type="Proteomes" id="UP000663889"/>
    </source>
</evidence>
<name>A0A814WTQ1_9BILA</name>
<dbReference type="GO" id="GO:0003688">
    <property type="term" value="F:DNA replication origin binding"/>
    <property type="evidence" value="ECO:0007669"/>
    <property type="project" value="TreeGrafter"/>
</dbReference>
<evidence type="ECO:0000313" key="6">
    <source>
        <dbReference type="EMBL" id="CAF1206099.1"/>
    </source>
</evidence>
<gene>
    <name evidence="6" type="ORF">SEV965_LOCUS21415</name>
</gene>
<evidence type="ECO:0000256" key="5">
    <source>
        <dbReference type="SAM" id="MobiDB-lite"/>
    </source>
</evidence>
<comment type="subcellular location">
    <subcellularLocation>
        <location evidence="1 4">Nucleus</location>
    </subcellularLocation>
</comment>
<protein>
    <recommendedName>
        <fullName evidence="4">Origin recognition complex subunit 1</fullName>
    </recommendedName>
</protein>
<keyword evidence="4" id="KW-0547">Nucleotide-binding</keyword>
<dbReference type="PANTHER" id="PTHR10763">
    <property type="entry name" value="CELL DIVISION CONTROL PROTEIN 6-RELATED"/>
    <property type="match status" value="1"/>
</dbReference>
<comment type="caution">
    <text evidence="6">The sequence shown here is derived from an EMBL/GenBank/DDBJ whole genome shotgun (WGS) entry which is preliminary data.</text>
</comment>
<feature type="compositionally biased region" description="Acidic residues" evidence="5">
    <location>
        <begin position="96"/>
        <end position="115"/>
    </location>
</feature>
<dbReference type="InterPro" id="IPR027417">
    <property type="entry name" value="P-loop_NTPase"/>
</dbReference>
<dbReference type="EMBL" id="CAJNOU010001448">
    <property type="protein sequence ID" value="CAF1206099.1"/>
    <property type="molecule type" value="Genomic_DNA"/>
</dbReference>